<proteinExistence type="predicted"/>
<dbReference type="SUPFAM" id="SSF52058">
    <property type="entry name" value="L domain-like"/>
    <property type="match status" value="1"/>
</dbReference>
<dbReference type="PANTHER" id="PTHR24369:SF210">
    <property type="entry name" value="CHAOPTIN-RELATED"/>
    <property type="match status" value="1"/>
</dbReference>
<keyword evidence="3" id="KW-0677">Repeat</keyword>
<accession>A0AAW1KL75</accession>
<keyword evidence="4" id="KW-0812">Transmembrane</keyword>
<name>A0AAW1KL75_POPJA</name>
<evidence type="ECO:0000256" key="2">
    <source>
        <dbReference type="ARBA" id="ARBA00022729"/>
    </source>
</evidence>
<dbReference type="GO" id="GO:0005886">
    <property type="term" value="C:plasma membrane"/>
    <property type="evidence" value="ECO:0007669"/>
    <property type="project" value="TreeGrafter"/>
</dbReference>
<gene>
    <name evidence="6" type="ORF">QE152_g22394</name>
</gene>
<dbReference type="InterPro" id="IPR001611">
    <property type="entry name" value="Leu-rich_rpt"/>
</dbReference>
<dbReference type="AlphaFoldDB" id="A0AAW1KL75"/>
<keyword evidence="1" id="KW-0433">Leucine-rich repeat</keyword>
<dbReference type="Proteomes" id="UP001458880">
    <property type="component" value="Unassembled WGS sequence"/>
</dbReference>
<reference evidence="6 7" key="1">
    <citation type="journal article" date="2024" name="BMC Genomics">
        <title>De novo assembly and annotation of Popillia japonica's genome with initial clues to its potential as an invasive pest.</title>
        <authorList>
            <person name="Cucini C."/>
            <person name="Boschi S."/>
            <person name="Funari R."/>
            <person name="Cardaioli E."/>
            <person name="Iannotti N."/>
            <person name="Marturano G."/>
            <person name="Paoli F."/>
            <person name="Bruttini M."/>
            <person name="Carapelli A."/>
            <person name="Frati F."/>
            <person name="Nardi F."/>
        </authorList>
    </citation>
    <scope>NUCLEOTIDE SEQUENCE [LARGE SCALE GENOMIC DNA]</scope>
    <source>
        <strain evidence="6">DMR45628</strain>
    </source>
</reference>
<evidence type="ECO:0000256" key="3">
    <source>
        <dbReference type="ARBA" id="ARBA00022737"/>
    </source>
</evidence>
<evidence type="ECO:0000313" key="7">
    <source>
        <dbReference type="Proteomes" id="UP001458880"/>
    </source>
</evidence>
<dbReference type="InterPro" id="IPR050541">
    <property type="entry name" value="LRR_TM_domain-containing"/>
</dbReference>
<evidence type="ECO:0000256" key="1">
    <source>
        <dbReference type="ARBA" id="ARBA00022614"/>
    </source>
</evidence>
<dbReference type="InterPro" id="IPR003591">
    <property type="entry name" value="Leu-rich_rpt_typical-subtyp"/>
</dbReference>
<evidence type="ECO:0000256" key="4">
    <source>
        <dbReference type="SAM" id="Phobius"/>
    </source>
</evidence>
<keyword evidence="2 5" id="KW-0732">Signal</keyword>
<sequence>MNYYLWYWAVLIVLIHHVNCCRACITHYGCKVDNRSLFCNKHLDLTKGSEYIRTLEICHLNKTELILSVILQNFPNLNSLIVKYSSFKKISAKHLTEDYSNLEEIVFNNISINSIDESIFNKFKGLKVLDLRNNTLQLIHNGTVHHLEHIPTVYLSGNTWNCSQNLDWVHYLNDSVIPDLENLTCYGEPFPGKPLNFVTKVIRQANLECPSTCKCNLINVFRNSEIEELQAVVEVNCSRRNLTTLPEFLPKYARILKVQQNMIEDLSPLTKNPIYRDVTDLYIDHNLIHTIDLLEGSFWLRNFRVLSLKGNNLSELPTYAMDNALEVNPNMPNAIMLYLGNNPWRCDCIFTPGFQENILVKYQPQIADLPDVRCSYIENDDNSMSPIVGLSRASICQLPNEYSIRALDLLNGVLASLIVLVLGKLAYDYYYFKKTGKLPWIVTKMP</sequence>
<evidence type="ECO:0000256" key="5">
    <source>
        <dbReference type="SAM" id="SignalP"/>
    </source>
</evidence>
<dbReference type="SMART" id="SM00369">
    <property type="entry name" value="LRR_TYP"/>
    <property type="match status" value="2"/>
</dbReference>
<organism evidence="6 7">
    <name type="scientific">Popillia japonica</name>
    <name type="common">Japanese beetle</name>
    <dbReference type="NCBI Taxonomy" id="7064"/>
    <lineage>
        <taxon>Eukaryota</taxon>
        <taxon>Metazoa</taxon>
        <taxon>Ecdysozoa</taxon>
        <taxon>Arthropoda</taxon>
        <taxon>Hexapoda</taxon>
        <taxon>Insecta</taxon>
        <taxon>Pterygota</taxon>
        <taxon>Neoptera</taxon>
        <taxon>Endopterygota</taxon>
        <taxon>Coleoptera</taxon>
        <taxon>Polyphaga</taxon>
        <taxon>Scarabaeiformia</taxon>
        <taxon>Scarabaeidae</taxon>
        <taxon>Rutelinae</taxon>
        <taxon>Popillia</taxon>
    </lineage>
</organism>
<protein>
    <submittedName>
        <fullName evidence="6">Leucine rich repeat</fullName>
    </submittedName>
</protein>
<feature type="transmembrane region" description="Helical" evidence="4">
    <location>
        <begin position="409"/>
        <end position="427"/>
    </location>
</feature>
<feature type="signal peptide" evidence="5">
    <location>
        <begin position="1"/>
        <end position="20"/>
    </location>
</feature>
<dbReference type="EMBL" id="JASPKY010000215">
    <property type="protein sequence ID" value="KAK9719897.1"/>
    <property type="molecule type" value="Genomic_DNA"/>
</dbReference>
<comment type="caution">
    <text evidence="6">The sequence shown here is derived from an EMBL/GenBank/DDBJ whole genome shotgun (WGS) entry which is preliminary data.</text>
</comment>
<keyword evidence="4" id="KW-1133">Transmembrane helix</keyword>
<dbReference type="Gene3D" id="3.80.10.10">
    <property type="entry name" value="Ribonuclease Inhibitor"/>
    <property type="match status" value="2"/>
</dbReference>
<dbReference type="PANTHER" id="PTHR24369">
    <property type="entry name" value="ANTIGEN BSP, PUTATIVE-RELATED"/>
    <property type="match status" value="1"/>
</dbReference>
<keyword evidence="7" id="KW-1185">Reference proteome</keyword>
<dbReference type="Pfam" id="PF13855">
    <property type="entry name" value="LRR_8"/>
    <property type="match status" value="1"/>
</dbReference>
<evidence type="ECO:0000313" key="6">
    <source>
        <dbReference type="EMBL" id="KAK9719897.1"/>
    </source>
</evidence>
<dbReference type="InterPro" id="IPR032675">
    <property type="entry name" value="LRR_dom_sf"/>
</dbReference>
<feature type="chain" id="PRO_5043945963" evidence="5">
    <location>
        <begin position="21"/>
        <end position="446"/>
    </location>
</feature>
<keyword evidence="4" id="KW-0472">Membrane</keyword>